<dbReference type="Proteomes" id="UP000316213">
    <property type="component" value="Unassembled WGS sequence"/>
</dbReference>
<dbReference type="InterPro" id="IPR036670">
    <property type="entry name" value="SecA_X-link_sf"/>
</dbReference>
<dbReference type="InterPro" id="IPR000185">
    <property type="entry name" value="SecA"/>
</dbReference>
<evidence type="ECO:0000313" key="10">
    <source>
        <dbReference type="EMBL" id="TWU03832.1"/>
    </source>
</evidence>
<keyword evidence="6" id="KW-1278">Translocase</keyword>
<dbReference type="RefSeq" id="WP_197167672.1">
    <property type="nucleotide sequence ID" value="NZ_SJPM01000001.1"/>
</dbReference>
<protein>
    <submittedName>
        <fullName evidence="10">Preprotein translocase subunit SecA</fullName>
    </submittedName>
</protein>
<dbReference type="GO" id="GO:0043952">
    <property type="term" value="P:protein transport by the Sec complex"/>
    <property type="evidence" value="ECO:0007669"/>
    <property type="project" value="TreeGrafter"/>
</dbReference>
<accession>A0A5C6AXQ1</accession>
<dbReference type="SMART" id="SM00957">
    <property type="entry name" value="SecA_DEAD"/>
    <property type="match status" value="1"/>
</dbReference>
<keyword evidence="11" id="KW-1185">Reference proteome</keyword>
<evidence type="ECO:0000256" key="1">
    <source>
        <dbReference type="ARBA" id="ARBA00022448"/>
    </source>
</evidence>
<sequence length="622" mass="68581">MKNIFEPTIQRIRELAEDLAERPDDVLRSLRDCIRADQEPTWVQAAAIVVEAIKRVHRIELFDTQIQAGLVMCQGGVAEMQTGEGKTLSAVLPTVVQAISGAGVHVAAPNQYLARRDHVLLSDVYAVLGLTCGYVHDQANDREACLGYRADVTFAASHTFGFDFLRDAWKRKIHVSRQPGSRLLNALRGQNSFTPRQRRPHAAIIDEVDDVLLDDAISPLILSGVDPYSSDSNLDDSATLNLAQEVAAHLQAGTEYQLSGNQACSLTPAGMDVIYRDFTPSTPMKRTWHEYVDAALRARHAFLRDVHYIIHEGKVQLIDGATGRLFQDRTWSRGLQQAVETYQGLAVTPEPTTLARTTKQSYFRRYPFLAGMTGTARGCERELVRNYQLIVHEIPTRLPSRRELLPMKCFITRTLKYDAVVDEAIKFASQGRAVLIGTLSIDQSRDVSARLAAVSQPHQVLNGVQDADEASVIAAAGRTGQITVATSMAGRGTDIALEPDVRDRGGLHVIVTQMHSLARVDRQLIGRGARCGDPGSARCFVSAEDPLLVDHGPWVCRAIERVFRRGQEIAGPAIVRAIERIQTEQQQRLATRRADALAVEISDQSSLSSSTASDRPTECWAI</sequence>
<dbReference type="GO" id="GO:0005829">
    <property type="term" value="C:cytosol"/>
    <property type="evidence" value="ECO:0007669"/>
    <property type="project" value="TreeGrafter"/>
</dbReference>
<keyword evidence="1" id="KW-0813">Transport</keyword>
<dbReference type="InterPro" id="IPR014018">
    <property type="entry name" value="SecA_motor_DEAD"/>
</dbReference>
<evidence type="ECO:0000256" key="8">
    <source>
        <dbReference type="ARBA" id="ARBA00023136"/>
    </source>
</evidence>
<evidence type="ECO:0000256" key="4">
    <source>
        <dbReference type="ARBA" id="ARBA00022840"/>
    </source>
</evidence>
<proteinExistence type="predicted"/>
<dbReference type="Gene3D" id="3.90.1440.10">
    <property type="entry name" value="SecA, preprotein cross-linking domain"/>
    <property type="match status" value="1"/>
</dbReference>
<dbReference type="InterPro" id="IPR027417">
    <property type="entry name" value="P-loop_NTPase"/>
</dbReference>
<dbReference type="PANTHER" id="PTHR30612:SF0">
    <property type="entry name" value="CHLOROPLAST PROTEIN-TRANSPORTING ATPASE"/>
    <property type="match status" value="1"/>
</dbReference>
<dbReference type="Pfam" id="PF21090">
    <property type="entry name" value="P-loop_SecA"/>
    <property type="match status" value="2"/>
</dbReference>
<feature type="domain" description="SecA family profile" evidence="9">
    <location>
        <begin position="1"/>
        <end position="575"/>
    </location>
</feature>
<dbReference type="Gene3D" id="3.40.50.300">
    <property type="entry name" value="P-loop containing nucleotide triphosphate hydrolases"/>
    <property type="match status" value="2"/>
</dbReference>
<keyword evidence="5" id="KW-0653">Protein transport</keyword>
<dbReference type="GO" id="GO:0005886">
    <property type="term" value="C:plasma membrane"/>
    <property type="evidence" value="ECO:0007669"/>
    <property type="project" value="TreeGrafter"/>
</dbReference>
<evidence type="ECO:0000256" key="5">
    <source>
        <dbReference type="ARBA" id="ARBA00022927"/>
    </source>
</evidence>
<keyword evidence="2" id="KW-1003">Cell membrane</keyword>
<evidence type="ECO:0000256" key="3">
    <source>
        <dbReference type="ARBA" id="ARBA00022741"/>
    </source>
</evidence>
<evidence type="ECO:0000259" key="9">
    <source>
        <dbReference type="PROSITE" id="PS51196"/>
    </source>
</evidence>
<dbReference type="PROSITE" id="PS51196">
    <property type="entry name" value="SECA_MOTOR_DEAD"/>
    <property type="match status" value="1"/>
</dbReference>
<evidence type="ECO:0000256" key="2">
    <source>
        <dbReference type="ARBA" id="ARBA00022475"/>
    </source>
</evidence>
<keyword evidence="3" id="KW-0547">Nucleotide-binding</keyword>
<dbReference type="AlphaFoldDB" id="A0A5C6AXQ1"/>
<dbReference type="InterPro" id="IPR011115">
    <property type="entry name" value="SecA_DEAD"/>
</dbReference>
<keyword evidence="8" id="KW-0472">Membrane</keyword>
<comment type="caution">
    <text evidence="10">The sequence shown here is derived from an EMBL/GenBank/DDBJ whole genome shotgun (WGS) entry which is preliminary data.</text>
</comment>
<dbReference type="GO" id="GO:0005524">
    <property type="term" value="F:ATP binding"/>
    <property type="evidence" value="ECO:0007669"/>
    <property type="project" value="UniProtKB-KW"/>
</dbReference>
<dbReference type="SMART" id="SM00958">
    <property type="entry name" value="SecA_PP_bind"/>
    <property type="match status" value="1"/>
</dbReference>
<dbReference type="SUPFAM" id="SSF52540">
    <property type="entry name" value="P-loop containing nucleoside triphosphate hydrolases"/>
    <property type="match status" value="2"/>
</dbReference>
<evidence type="ECO:0000256" key="6">
    <source>
        <dbReference type="ARBA" id="ARBA00022967"/>
    </source>
</evidence>
<reference evidence="10 11" key="1">
    <citation type="submission" date="2019-02" db="EMBL/GenBank/DDBJ databases">
        <title>Deep-cultivation of Planctomycetes and their phenomic and genomic characterization uncovers novel biology.</title>
        <authorList>
            <person name="Wiegand S."/>
            <person name="Jogler M."/>
            <person name="Boedeker C."/>
            <person name="Pinto D."/>
            <person name="Vollmers J."/>
            <person name="Rivas-Marin E."/>
            <person name="Kohn T."/>
            <person name="Peeters S.H."/>
            <person name="Heuer A."/>
            <person name="Rast P."/>
            <person name="Oberbeckmann S."/>
            <person name="Bunk B."/>
            <person name="Jeske O."/>
            <person name="Meyerdierks A."/>
            <person name="Storesund J.E."/>
            <person name="Kallscheuer N."/>
            <person name="Luecker S."/>
            <person name="Lage O.M."/>
            <person name="Pohl T."/>
            <person name="Merkel B.J."/>
            <person name="Hornburger P."/>
            <person name="Mueller R.-W."/>
            <person name="Bruemmer F."/>
            <person name="Labrenz M."/>
            <person name="Spormann A.M."/>
            <person name="Op Den Camp H."/>
            <person name="Overmann J."/>
            <person name="Amann R."/>
            <person name="Jetten M.S.M."/>
            <person name="Mascher T."/>
            <person name="Medema M.H."/>
            <person name="Devos D.P."/>
            <person name="Kaster A.-K."/>
            <person name="Ovreas L."/>
            <person name="Rohde M."/>
            <person name="Galperin M.Y."/>
            <person name="Jogler C."/>
        </authorList>
    </citation>
    <scope>NUCLEOTIDE SEQUENCE [LARGE SCALE GENOMIC DNA]</scope>
    <source>
        <strain evidence="10 11">Pla100</strain>
    </source>
</reference>
<dbReference type="GO" id="GO:0031522">
    <property type="term" value="C:cell envelope Sec protein transport complex"/>
    <property type="evidence" value="ECO:0007669"/>
    <property type="project" value="TreeGrafter"/>
</dbReference>
<gene>
    <name evidence="10" type="ORF">Pla100_07670</name>
</gene>
<dbReference type="Pfam" id="PF07517">
    <property type="entry name" value="SecA_DEAD"/>
    <property type="match status" value="1"/>
</dbReference>
<dbReference type="GO" id="GO:0017038">
    <property type="term" value="P:protein import"/>
    <property type="evidence" value="ECO:0007669"/>
    <property type="project" value="InterPro"/>
</dbReference>
<keyword evidence="7" id="KW-0811">Translocation</keyword>
<dbReference type="EMBL" id="SJPM01000001">
    <property type="protein sequence ID" value="TWU03832.1"/>
    <property type="molecule type" value="Genomic_DNA"/>
</dbReference>
<dbReference type="GO" id="GO:0006886">
    <property type="term" value="P:intracellular protein transport"/>
    <property type="evidence" value="ECO:0007669"/>
    <property type="project" value="InterPro"/>
</dbReference>
<evidence type="ECO:0000313" key="11">
    <source>
        <dbReference type="Proteomes" id="UP000316213"/>
    </source>
</evidence>
<dbReference type="InterPro" id="IPR011130">
    <property type="entry name" value="SecA_preprotein_X-link_dom"/>
</dbReference>
<name>A0A5C6AXQ1_9BACT</name>
<dbReference type="PRINTS" id="PR00906">
    <property type="entry name" value="SECA"/>
</dbReference>
<dbReference type="Pfam" id="PF01043">
    <property type="entry name" value="SecA_PP_bind"/>
    <property type="match status" value="1"/>
</dbReference>
<organism evidence="10 11">
    <name type="scientific">Neorhodopirellula pilleata</name>
    <dbReference type="NCBI Taxonomy" id="2714738"/>
    <lineage>
        <taxon>Bacteria</taxon>
        <taxon>Pseudomonadati</taxon>
        <taxon>Planctomycetota</taxon>
        <taxon>Planctomycetia</taxon>
        <taxon>Pirellulales</taxon>
        <taxon>Pirellulaceae</taxon>
        <taxon>Neorhodopirellula</taxon>
    </lineage>
</organism>
<dbReference type="PANTHER" id="PTHR30612">
    <property type="entry name" value="SECA INNER MEMBRANE COMPONENT OF SEC PROTEIN SECRETION SYSTEM"/>
    <property type="match status" value="1"/>
</dbReference>
<dbReference type="GO" id="GO:0006605">
    <property type="term" value="P:protein targeting"/>
    <property type="evidence" value="ECO:0007669"/>
    <property type="project" value="InterPro"/>
</dbReference>
<evidence type="ECO:0000256" key="7">
    <source>
        <dbReference type="ARBA" id="ARBA00023010"/>
    </source>
</evidence>
<keyword evidence="4" id="KW-0067">ATP-binding</keyword>
<dbReference type="SUPFAM" id="SSF81767">
    <property type="entry name" value="Pre-protein crosslinking domain of SecA"/>
    <property type="match status" value="1"/>
</dbReference>
<dbReference type="InterPro" id="IPR044722">
    <property type="entry name" value="SecA_SF2_C"/>
</dbReference>